<name>A0A7V0MZQ5_UNCAE</name>
<protein>
    <submittedName>
        <fullName evidence="6">Extracellular solute-binding protein</fullName>
    </submittedName>
</protein>
<proteinExistence type="predicted"/>
<dbReference type="Pfam" id="PF01547">
    <property type="entry name" value="SBP_bac_1"/>
    <property type="match status" value="1"/>
</dbReference>
<dbReference type="InterPro" id="IPR006059">
    <property type="entry name" value="SBP"/>
</dbReference>
<gene>
    <name evidence="6" type="ORF">ENG47_04050</name>
</gene>
<keyword evidence="3" id="KW-0472">Membrane</keyword>
<dbReference type="Gene3D" id="3.40.190.10">
    <property type="entry name" value="Periplasmic binding protein-like II"/>
    <property type="match status" value="2"/>
</dbReference>
<dbReference type="PANTHER" id="PTHR43649">
    <property type="entry name" value="ARABINOSE-BINDING PROTEIN-RELATED"/>
    <property type="match status" value="1"/>
</dbReference>
<sequence>MRGKKIRKWFIVSIVSIVGLLLVSFLGVSGVLAKKTTVEYWSFRTEMEPQGQHLLWVKKGFEATHPNIKLNLVWAGQNLLQRVRPRLVVGNPPDVIVYNQPGIDRLIEEGLLYPLDELMNQKAFDQDILFKDTFVPLILESSRLVSKGRYYCAPRDVTVSGFFYNKKMFEDFGLKVPETWSEFKNVCEVLKSNGIAPLSQDGTVSFYNDWYFLWFASRLAGAEKVLATGLNKPGTSWKDPEFLQAAKMVRELRDKGYFVKGFEGSAYPGSQMDWARGVTAMIFCGSWLPNEVSNVMPEGFQFGIFRFPAIEGGKGDPTTIELWPFPYAIPKDAKHIPEAMEFIRYALSKKVALEQVKSARIPSAIKGVPSPIDGMSEMLASANKFVSNKQGLAYAAPEWLSNVLEPLDDLLIWGKITPQEFIKRLDEKHRAYYEIEKKKK</sequence>
<comment type="caution">
    <text evidence="6">The sequence shown here is derived from an EMBL/GenBank/DDBJ whole genome shotgun (WGS) entry which is preliminary data.</text>
</comment>
<dbReference type="AlphaFoldDB" id="A0A7V0MZQ5"/>
<organism evidence="6">
    <name type="scientific">Aerophobetes bacterium</name>
    <dbReference type="NCBI Taxonomy" id="2030807"/>
    <lineage>
        <taxon>Bacteria</taxon>
        <taxon>Candidatus Aerophobota</taxon>
    </lineage>
</organism>
<evidence type="ECO:0000256" key="4">
    <source>
        <dbReference type="ARBA" id="ARBA00023139"/>
    </source>
</evidence>
<dbReference type="PANTHER" id="PTHR43649:SF33">
    <property type="entry name" value="POLYGALACTURONAN_RHAMNOGALACTURONAN-BINDING PROTEIN YTCQ"/>
    <property type="match status" value="1"/>
</dbReference>
<dbReference type="SUPFAM" id="SSF53850">
    <property type="entry name" value="Periplasmic binding protein-like II"/>
    <property type="match status" value="1"/>
</dbReference>
<accession>A0A7V0MZQ5</accession>
<evidence type="ECO:0000313" key="6">
    <source>
        <dbReference type="EMBL" id="HDN84910.1"/>
    </source>
</evidence>
<keyword evidence="1" id="KW-1003">Cell membrane</keyword>
<evidence type="ECO:0000256" key="1">
    <source>
        <dbReference type="ARBA" id="ARBA00022475"/>
    </source>
</evidence>
<keyword evidence="4" id="KW-0564">Palmitate</keyword>
<reference evidence="6" key="1">
    <citation type="journal article" date="2020" name="mSystems">
        <title>Genome- and Community-Level Interaction Insights into Carbon Utilization and Element Cycling Functions of Hydrothermarchaeota in Hydrothermal Sediment.</title>
        <authorList>
            <person name="Zhou Z."/>
            <person name="Liu Y."/>
            <person name="Xu W."/>
            <person name="Pan J."/>
            <person name="Luo Z.H."/>
            <person name="Li M."/>
        </authorList>
    </citation>
    <scope>NUCLEOTIDE SEQUENCE [LARGE SCALE GENOMIC DNA]</scope>
    <source>
        <strain evidence="6">HyVt-219</strain>
    </source>
</reference>
<evidence type="ECO:0000256" key="3">
    <source>
        <dbReference type="ARBA" id="ARBA00023136"/>
    </source>
</evidence>
<keyword evidence="5" id="KW-0449">Lipoprotein</keyword>
<dbReference type="InterPro" id="IPR050490">
    <property type="entry name" value="Bact_solute-bd_prot1"/>
</dbReference>
<evidence type="ECO:0000256" key="2">
    <source>
        <dbReference type="ARBA" id="ARBA00022729"/>
    </source>
</evidence>
<dbReference type="EMBL" id="DRBC01000244">
    <property type="protein sequence ID" value="HDN84910.1"/>
    <property type="molecule type" value="Genomic_DNA"/>
</dbReference>
<dbReference type="Proteomes" id="UP000885660">
    <property type="component" value="Unassembled WGS sequence"/>
</dbReference>
<keyword evidence="2" id="KW-0732">Signal</keyword>
<evidence type="ECO:0000256" key="5">
    <source>
        <dbReference type="ARBA" id="ARBA00023288"/>
    </source>
</evidence>